<evidence type="ECO:0000313" key="1">
    <source>
        <dbReference type="EMBL" id="GAW27130.1"/>
    </source>
</evidence>
<accession>A0A1S8ABR6</accession>
<name>A0A1S8ABR6_ROSNE</name>
<keyword evidence="2" id="KW-1185">Reference proteome</keyword>
<gene>
    <name evidence="1" type="ORF">SAMD00023353_7300320</name>
</gene>
<dbReference type="EMBL" id="DF977518">
    <property type="protein sequence ID" value="GAW27130.1"/>
    <property type="molecule type" value="Genomic_DNA"/>
</dbReference>
<protein>
    <submittedName>
        <fullName evidence="1">Uncharacterized protein</fullName>
    </submittedName>
</protein>
<organism evidence="1">
    <name type="scientific">Rosellinia necatrix</name>
    <name type="common">White root-rot fungus</name>
    <dbReference type="NCBI Taxonomy" id="77044"/>
    <lineage>
        <taxon>Eukaryota</taxon>
        <taxon>Fungi</taxon>
        <taxon>Dikarya</taxon>
        <taxon>Ascomycota</taxon>
        <taxon>Pezizomycotina</taxon>
        <taxon>Sordariomycetes</taxon>
        <taxon>Xylariomycetidae</taxon>
        <taxon>Xylariales</taxon>
        <taxon>Xylariaceae</taxon>
        <taxon>Rosellinia</taxon>
    </lineage>
</organism>
<sequence>MASDYPGQLAFQNVVSERPHDASRFRRCIDFGKYIRAVPLLSAEETTHDVTTIHM</sequence>
<reference evidence="1" key="1">
    <citation type="submission" date="2016-03" db="EMBL/GenBank/DDBJ databases">
        <title>Draft genome sequence of Rosellinia necatrix.</title>
        <authorList>
            <person name="Kanematsu S."/>
        </authorList>
    </citation>
    <scope>NUCLEOTIDE SEQUENCE [LARGE SCALE GENOMIC DNA]</scope>
    <source>
        <strain evidence="1">W97</strain>
    </source>
</reference>
<dbReference type="AlphaFoldDB" id="A0A1S8ABR6"/>
<evidence type="ECO:0000313" key="2">
    <source>
        <dbReference type="Proteomes" id="UP000054516"/>
    </source>
</evidence>
<proteinExistence type="predicted"/>
<dbReference type="Proteomes" id="UP000054516">
    <property type="component" value="Unassembled WGS sequence"/>
</dbReference>